<evidence type="ECO:0000256" key="5">
    <source>
        <dbReference type="SAM" id="SignalP"/>
    </source>
</evidence>
<keyword evidence="3" id="KW-1133">Transmembrane helix</keyword>
<dbReference type="PANTHER" id="PTHR15407:SF32">
    <property type="entry name" value="PROTEIN (MNN4), PUTATIVE (AFU_ORTHOLOGUE AFUA_1G03790)-RELATED"/>
    <property type="match status" value="1"/>
</dbReference>
<keyword evidence="5" id="KW-0732">Signal</keyword>
<feature type="domain" description="LicD/FKTN/FKRP nucleotidyltransferase" evidence="6">
    <location>
        <begin position="202"/>
        <end position="240"/>
    </location>
</feature>
<reference evidence="7 8" key="1">
    <citation type="journal article" date="2018" name="Mol. Ecol.">
        <title>The obligate alkalophilic soda-lake fungus Sodiomyces alkalinus has shifted to a protein diet.</title>
        <authorList>
            <person name="Grum-Grzhimaylo A.A."/>
            <person name="Falkoski D.L."/>
            <person name="van den Heuvel J."/>
            <person name="Valero-Jimenez C.A."/>
            <person name="Min B."/>
            <person name="Choi I.G."/>
            <person name="Lipzen A."/>
            <person name="Daum C.G."/>
            <person name="Aanen D.K."/>
            <person name="Tsang A."/>
            <person name="Henrissat B."/>
            <person name="Bilanenko E.N."/>
            <person name="de Vries R.P."/>
            <person name="van Kan J.A.L."/>
            <person name="Grigoriev I.V."/>
            <person name="Debets A.J.M."/>
        </authorList>
    </citation>
    <scope>NUCLEOTIDE SEQUENCE [LARGE SCALE GENOMIC DNA]</scope>
    <source>
        <strain evidence="7 8">F11</strain>
    </source>
</reference>
<protein>
    <submittedName>
        <fullName evidence="7">Mannosylphosphorylation protein</fullName>
    </submittedName>
</protein>
<keyword evidence="8" id="KW-1185">Reference proteome</keyword>
<dbReference type="PANTHER" id="PTHR15407">
    <property type="entry name" value="FUKUTIN-RELATED"/>
    <property type="match status" value="1"/>
</dbReference>
<dbReference type="GO" id="GO:0009100">
    <property type="term" value="P:glycoprotein metabolic process"/>
    <property type="evidence" value="ECO:0007669"/>
    <property type="project" value="UniProtKB-ARBA"/>
</dbReference>
<evidence type="ECO:0000256" key="3">
    <source>
        <dbReference type="ARBA" id="ARBA00022989"/>
    </source>
</evidence>
<evidence type="ECO:0000259" key="6">
    <source>
        <dbReference type="Pfam" id="PF04991"/>
    </source>
</evidence>
<dbReference type="InterPro" id="IPR009644">
    <property type="entry name" value="FKTN/MNN4/W02B3.4-1"/>
</dbReference>
<dbReference type="Pfam" id="PF04991">
    <property type="entry name" value="LicD"/>
    <property type="match status" value="2"/>
</dbReference>
<dbReference type="Proteomes" id="UP000272025">
    <property type="component" value="Unassembled WGS sequence"/>
</dbReference>
<proteinExistence type="predicted"/>
<dbReference type="AlphaFoldDB" id="A0A3N2PXS8"/>
<dbReference type="STRING" id="1314773.A0A3N2PXS8"/>
<dbReference type="GeneID" id="39580279"/>
<feature type="signal peptide" evidence="5">
    <location>
        <begin position="1"/>
        <end position="22"/>
    </location>
</feature>
<gene>
    <name evidence="7" type="ORF">SODALDRAFT_332775</name>
</gene>
<feature type="domain" description="LicD/FKTN/FKRP nucleotidyltransferase" evidence="6">
    <location>
        <begin position="87"/>
        <end position="189"/>
    </location>
</feature>
<dbReference type="OrthoDB" id="444255at2759"/>
<evidence type="ECO:0000256" key="1">
    <source>
        <dbReference type="ARBA" id="ARBA00004167"/>
    </source>
</evidence>
<dbReference type="RefSeq" id="XP_028467145.1">
    <property type="nucleotide sequence ID" value="XM_028611801.1"/>
</dbReference>
<evidence type="ECO:0000313" key="7">
    <source>
        <dbReference type="EMBL" id="ROT39339.1"/>
    </source>
</evidence>
<keyword evidence="4" id="KW-0472">Membrane</keyword>
<keyword evidence="2" id="KW-0812">Transmembrane</keyword>
<sequence>MKLGPLIPGFALLLATTQTSEARPKNIKNVNEKGEEYHAQPGKYFHESSFHVHYDGRFASHPIVDQDEQRHAIKVLVQTYLATFRDLGIETWLMHGTLLGWWWNKQILPWDTDADVMISEPSIYRLAAYYNMTTYYFEYPAVPNGRTFQLEVNPHYTIREDSDRLNVVDARWIDMENGLFIDITTASYDLDHPEGEGVLVCKDGHQFRDTYLFPLLDTTFEGVEVKIPFKYKEMLESEYGEEALTRKKFHGHVFDDIKMEWAPLHEENSEL</sequence>
<evidence type="ECO:0000256" key="2">
    <source>
        <dbReference type="ARBA" id="ARBA00022692"/>
    </source>
</evidence>
<dbReference type="GO" id="GO:0016020">
    <property type="term" value="C:membrane"/>
    <property type="evidence" value="ECO:0007669"/>
    <property type="project" value="UniProtKB-SubCell"/>
</dbReference>
<feature type="chain" id="PRO_5018150594" evidence="5">
    <location>
        <begin position="23"/>
        <end position="271"/>
    </location>
</feature>
<organism evidence="7 8">
    <name type="scientific">Sodiomyces alkalinus (strain CBS 110278 / VKM F-3762 / F11)</name>
    <name type="common">Alkaliphilic filamentous fungus</name>
    <dbReference type="NCBI Taxonomy" id="1314773"/>
    <lineage>
        <taxon>Eukaryota</taxon>
        <taxon>Fungi</taxon>
        <taxon>Dikarya</taxon>
        <taxon>Ascomycota</taxon>
        <taxon>Pezizomycotina</taxon>
        <taxon>Sordariomycetes</taxon>
        <taxon>Hypocreomycetidae</taxon>
        <taxon>Glomerellales</taxon>
        <taxon>Plectosphaerellaceae</taxon>
        <taxon>Sodiomyces</taxon>
    </lineage>
</organism>
<dbReference type="EMBL" id="ML119054">
    <property type="protein sequence ID" value="ROT39339.1"/>
    <property type="molecule type" value="Genomic_DNA"/>
</dbReference>
<name>A0A3N2PXS8_SODAK</name>
<evidence type="ECO:0000256" key="4">
    <source>
        <dbReference type="ARBA" id="ARBA00023136"/>
    </source>
</evidence>
<comment type="subcellular location">
    <subcellularLocation>
        <location evidence="1">Membrane</location>
        <topology evidence="1">Single-pass membrane protein</topology>
    </subcellularLocation>
</comment>
<dbReference type="InterPro" id="IPR007074">
    <property type="entry name" value="LicD/FKTN/FKRP_NTP_transf"/>
</dbReference>
<evidence type="ECO:0000313" key="8">
    <source>
        <dbReference type="Proteomes" id="UP000272025"/>
    </source>
</evidence>
<accession>A0A3N2PXS8</accession>